<keyword evidence="1" id="KW-0472">Membrane</keyword>
<reference evidence="2 3" key="1">
    <citation type="journal article" date="2016" name="Nat. Commun.">
        <title>Extremotolerant tardigrade genome and improved radiotolerance of human cultured cells by tardigrade-unique protein.</title>
        <authorList>
            <person name="Hashimoto T."/>
            <person name="Horikawa D.D."/>
            <person name="Saito Y."/>
            <person name="Kuwahara H."/>
            <person name="Kozuka-Hata H."/>
            <person name="Shin-I T."/>
            <person name="Minakuchi Y."/>
            <person name="Ohishi K."/>
            <person name="Motoyama A."/>
            <person name="Aizu T."/>
            <person name="Enomoto A."/>
            <person name="Kondo K."/>
            <person name="Tanaka S."/>
            <person name="Hara Y."/>
            <person name="Koshikawa S."/>
            <person name="Sagara H."/>
            <person name="Miura T."/>
            <person name="Yokobori S."/>
            <person name="Miyagawa K."/>
            <person name="Suzuki Y."/>
            <person name="Kubo T."/>
            <person name="Oyama M."/>
            <person name="Kohara Y."/>
            <person name="Fujiyama A."/>
            <person name="Arakawa K."/>
            <person name="Katayama T."/>
            <person name="Toyoda A."/>
            <person name="Kunieda T."/>
        </authorList>
    </citation>
    <scope>NUCLEOTIDE SEQUENCE [LARGE SCALE GENOMIC DNA]</scope>
    <source>
        <strain evidence="2 3">YOKOZUNA-1</strain>
    </source>
</reference>
<feature type="transmembrane region" description="Helical" evidence="1">
    <location>
        <begin position="6"/>
        <end position="27"/>
    </location>
</feature>
<evidence type="ECO:0000313" key="2">
    <source>
        <dbReference type="EMBL" id="BAV58163.1"/>
    </source>
</evidence>
<keyword evidence="3" id="KW-1185">Reference proteome</keyword>
<geneLocation type="mitochondrion" evidence="2"/>
<dbReference type="CTD" id="4509"/>
<dbReference type="Proteomes" id="UP000186922">
    <property type="component" value="Mitochondrion MT"/>
</dbReference>
<keyword evidence="1" id="KW-1133">Transmembrane helix</keyword>
<organism evidence="2 3">
    <name type="scientific">Ramazzottius varieornatus</name>
    <name type="common">Water bear</name>
    <name type="synonym">Tardigrade</name>
    <dbReference type="NCBI Taxonomy" id="947166"/>
    <lineage>
        <taxon>Eukaryota</taxon>
        <taxon>Metazoa</taxon>
        <taxon>Ecdysozoa</taxon>
        <taxon>Tardigrada</taxon>
        <taxon>Eutardigrada</taxon>
        <taxon>Parachela</taxon>
        <taxon>Hypsibioidea</taxon>
        <taxon>Ramazzottiidae</taxon>
        <taxon>Ramazzottius</taxon>
    </lineage>
</organism>
<evidence type="ECO:0000313" key="3">
    <source>
        <dbReference type="Proteomes" id="UP000186922"/>
    </source>
</evidence>
<gene>
    <name evidence="2" type="primary">atp8</name>
    <name evidence="2" type="ORF">RvY_mtAtp8</name>
</gene>
<protein>
    <submittedName>
        <fullName evidence="2">ATP synthase F0 subunit 8</fullName>
    </submittedName>
</protein>
<evidence type="ECO:0000256" key="1">
    <source>
        <dbReference type="SAM" id="Phobius"/>
    </source>
</evidence>
<keyword evidence="2" id="KW-0496">Mitochondrion</keyword>
<accession>A0A1C9ZP17</accession>
<proteinExistence type="predicted"/>
<name>A0A1C9ZP17_RAMVA</name>
<dbReference type="GeneID" id="29295281"/>
<dbReference type="RefSeq" id="YP_009308004.1">
    <property type="nucleotide sequence ID" value="NC_031407.1"/>
</dbReference>
<dbReference type="EMBL" id="AP017609">
    <property type="protein sequence ID" value="BAV58163.1"/>
    <property type="molecule type" value="Genomic_DNA"/>
</dbReference>
<keyword evidence="1" id="KW-0812">Transmembrane</keyword>
<dbReference type="AlphaFoldDB" id="A0A1C9ZP17"/>
<sequence length="52" mass="6253">MPHMSNLPWMSIYITMFVMMNLIFMSYSSPLHNSTNKKLSTKLLSEKNKWLW</sequence>